<dbReference type="InterPro" id="IPR000653">
    <property type="entry name" value="DegT/StrS_aminotransferase"/>
</dbReference>
<name>A0A378JZJ7_9GAMM</name>
<dbReference type="GO" id="GO:0030170">
    <property type="term" value="F:pyridoxal phosphate binding"/>
    <property type="evidence" value="ECO:0007669"/>
    <property type="project" value="TreeGrafter"/>
</dbReference>
<evidence type="ECO:0000256" key="3">
    <source>
        <dbReference type="ARBA" id="ARBA00022576"/>
    </source>
</evidence>
<keyword evidence="10" id="KW-0129">CBS domain</keyword>
<sequence length="514" mass="58023">MIHIKKLFVYKSFSLKKALNQLEETGQGVLFLVDSDERFIRTITDGDIRRLFLKGCTLETLLSELPEQNSKYLRDTSSIQDAYQLMNEYELDHIPLIDEQGKPVRLIHRRELSPNILLSSPHIGDHEQQFVQEAFTTNWVAPLGPNVDAFEKEVAEYINIKNAVALSSGTAALHLALILLGVKPGDLVFASSFTFVATVNPIIYQGATPVFIDSDLDTWNMSPKALERALQDAKAKNQLPKAVIIVNLYGQSANYDALCQLCNEYNVPIIEDAAESLGATYKKKHTGTFGKLGVFSFNGNKIITTSGGGMLVSDDEALIERARFLATQARDPAPHYEHSVVGYNYRLSNVLAGIGRGQLKVLDERVASRKRIFDQYKEAFKSFNFIEMMPEIESGFSTHWLSTMLINPKYSQLRPEVIIEQLKKYNIEARRTWKPMHQQPLFFGTAYYPHEEEFSVSDYLFDQGICLPSGSNLSSNDIDRVIHCLIDIFETNEASSLCAHDKNKANLNNRMYSI</sequence>
<dbReference type="Pfam" id="PF01041">
    <property type="entry name" value="DegT_DnrJ_EryC1"/>
    <property type="match status" value="1"/>
</dbReference>
<comment type="catalytic activity">
    <reaction evidence="7">
        <text>GDP-alpha-D-perosamine + 2-oxoglutarate = GDP-4-dehydro-alpha-D-rhamnose + L-glutamate</text>
        <dbReference type="Rhea" id="RHEA:36779"/>
        <dbReference type="ChEBI" id="CHEBI:16810"/>
        <dbReference type="ChEBI" id="CHEBI:29985"/>
        <dbReference type="ChEBI" id="CHEBI:57964"/>
        <dbReference type="ChEBI" id="CHEBI:73996"/>
        <dbReference type="EC" id="2.6.1.102"/>
    </reaction>
</comment>
<dbReference type="GO" id="GO:0000271">
    <property type="term" value="P:polysaccharide biosynthetic process"/>
    <property type="evidence" value="ECO:0007669"/>
    <property type="project" value="TreeGrafter"/>
</dbReference>
<dbReference type="SUPFAM" id="SSF53383">
    <property type="entry name" value="PLP-dependent transferases"/>
    <property type="match status" value="1"/>
</dbReference>
<evidence type="ECO:0000259" key="12">
    <source>
        <dbReference type="PROSITE" id="PS51371"/>
    </source>
</evidence>
<dbReference type="InterPro" id="IPR015422">
    <property type="entry name" value="PyrdxlP-dep_Trfase_small"/>
</dbReference>
<proteinExistence type="inferred from homology"/>
<evidence type="ECO:0000256" key="4">
    <source>
        <dbReference type="ARBA" id="ARBA00022679"/>
    </source>
</evidence>
<keyword evidence="15" id="KW-1185">Reference proteome</keyword>
<comment type="pathway">
    <text evidence="2">Bacterial outer membrane biogenesis; LPS O-antigen biosynthesis.</text>
</comment>
<dbReference type="Proteomes" id="UP000254040">
    <property type="component" value="Unassembled WGS sequence"/>
</dbReference>
<dbReference type="EMBL" id="LNYN01000042">
    <property type="protein sequence ID" value="KTD30726.1"/>
    <property type="molecule type" value="Genomic_DNA"/>
</dbReference>
<evidence type="ECO:0000313" key="13">
    <source>
        <dbReference type="EMBL" id="KTD30726.1"/>
    </source>
</evidence>
<dbReference type="Gene3D" id="3.40.640.10">
    <property type="entry name" value="Type I PLP-dependent aspartate aminotransferase-like (Major domain)"/>
    <property type="match status" value="1"/>
</dbReference>
<dbReference type="OrthoDB" id="9804264at2"/>
<dbReference type="RefSeq" id="WP_051190722.1">
    <property type="nucleotide sequence ID" value="NZ_CAAAJG010000008.1"/>
</dbReference>
<dbReference type="EC" id="2.6.1.102" evidence="8"/>
<dbReference type="InterPro" id="IPR046342">
    <property type="entry name" value="CBS_dom_sf"/>
</dbReference>
<dbReference type="Proteomes" id="UP000054985">
    <property type="component" value="Unassembled WGS sequence"/>
</dbReference>
<accession>A0A378JZJ7</accession>
<keyword evidence="5 11" id="KW-0663">Pyridoxal phosphate</keyword>
<feature type="domain" description="CBS" evidence="12">
    <location>
        <begin position="66"/>
        <end position="126"/>
    </location>
</feature>
<dbReference type="InterPro" id="IPR000644">
    <property type="entry name" value="CBS_dom"/>
</dbReference>
<feature type="domain" description="CBS" evidence="12">
    <location>
        <begin position="1"/>
        <end position="60"/>
    </location>
</feature>
<evidence type="ECO:0000256" key="8">
    <source>
        <dbReference type="ARBA" id="ARBA00066317"/>
    </source>
</evidence>
<dbReference type="SUPFAM" id="SSF54631">
    <property type="entry name" value="CBS-domain pair"/>
    <property type="match status" value="1"/>
</dbReference>
<evidence type="ECO:0000256" key="10">
    <source>
        <dbReference type="PROSITE-ProRule" id="PRU00703"/>
    </source>
</evidence>
<gene>
    <name evidence="14" type="primary">yvfE_2</name>
    <name evidence="13" type="synonym">yvfE_1</name>
    <name evidence="13" type="ORF">Lmor_2833</name>
    <name evidence="14" type="ORF">NCTC12239_02395</name>
</gene>
<evidence type="ECO:0000256" key="9">
    <source>
        <dbReference type="ARBA" id="ARBA00074221"/>
    </source>
</evidence>
<comment type="similarity">
    <text evidence="6 11">Belongs to the DegT/DnrJ/EryC1 family.</text>
</comment>
<dbReference type="AlphaFoldDB" id="A0A378JZJ7"/>
<keyword evidence="4 14" id="KW-0808">Transferase</keyword>
<reference evidence="14 16" key="2">
    <citation type="submission" date="2018-06" db="EMBL/GenBank/DDBJ databases">
        <authorList>
            <consortium name="Pathogen Informatics"/>
            <person name="Doyle S."/>
        </authorList>
    </citation>
    <scope>NUCLEOTIDE SEQUENCE [LARGE SCALE GENOMIC DNA]</scope>
    <source>
        <strain evidence="14 16">NCTC12239</strain>
    </source>
</reference>
<organism evidence="14 16">
    <name type="scientific">Legionella moravica</name>
    <dbReference type="NCBI Taxonomy" id="39962"/>
    <lineage>
        <taxon>Bacteria</taxon>
        <taxon>Pseudomonadati</taxon>
        <taxon>Pseudomonadota</taxon>
        <taxon>Gammaproteobacteria</taxon>
        <taxon>Legionellales</taxon>
        <taxon>Legionellaceae</taxon>
        <taxon>Legionella</taxon>
    </lineage>
</organism>
<dbReference type="PANTHER" id="PTHR30244">
    <property type="entry name" value="TRANSAMINASE"/>
    <property type="match status" value="1"/>
</dbReference>
<dbReference type="InterPro" id="IPR015421">
    <property type="entry name" value="PyrdxlP-dep_Trfase_major"/>
</dbReference>
<dbReference type="InterPro" id="IPR015424">
    <property type="entry name" value="PyrdxlP-dep_Trfase"/>
</dbReference>
<dbReference type="STRING" id="39962.Lmor_2833"/>
<dbReference type="Gene3D" id="3.10.580.10">
    <property type="entry name" value="CBS-domain"/>
    <property type="match status" value="1"/>
</dbReference>
<evidence type="ECO:0000313" key="14">
    <source>
        <dbReference type="EMBL" id="STX63450.1"/>
    </source>
</evidence>
<keyword evidence="3 14" id="KW-0032">Aminotransferase</keyword>
<evidence type="ECO:0000256" key="11">
    <source>
        <dbReference type="RuleBase" id="RU004508"/>
    </source>
</evidence>
<dbReference type="GO" id="GO:0102933">
    <property type="term" value="F:GDP-4-dehydro-6-deoxy-D-mannose-4-aminotransferase activity"/>
    <property type="evidence" value="ECO:0007669"/>
    <property type="project" value="UniProtKB-EC"/>
</dbReference>
<dbReference type="PROSITE" id="PS51371">
    <property type="entry name" value="CBS"/>
    <property type="match status" value="2"/>
</dbReference>
<protein>
    <recommendedName>
        <fullName evidence="9">GDP-perosamine synthase</fullName>
        <ecNumber evidence="8">2.6.1.102</ecNumber>
    </recommendedName>
</protein>
<reference evidence="13 15" key="1">
    <citation type="submission" date="2015-11" db="EMBL/GenBank/DDBJ databases">
        <title>Genomic analysis of 38 Legionella species identifies large and diverse effector repertoires.</title>
        <authorList>
            <person name="Burstein D."/>
            <person name="Amaro F."/>
            <person name="Zusman T."/>
            <person name="Lifshitz Z."/>
            <person name="Cohen O."/>
            <person name="Gilbert J.A."/>
            <person name="Pupko T."/>
            <person name="Shuman H.A."/>
            <person name="Segal G."/>
        </authorList>
    </citation>
    <scope>NUCLEOTIDE SEQUENCE [LARGE SCALE GENOMIC DNA]</scope>
    <source>
        <strain evidence="13 15">ATCC 43877</strain>
    </source>
</reference>
<evidence type="ECO:0000256" key="5">
    <source>
        <dbReference type="ARBA" id="ARBA00022898"/>
    </source>
</evidence>
<evidence type="ECO:0000256" key="2">
    <source>
        <dbReference type="ARBA" id="ARBA00005125"/>
    </source>
</evidence>
<dbReference type="FunFam" id="3.40.640.10:FF:000090">
    <property type="entry name" value="Pyridoxal phosphate-dependent aminotransferase"/>
    <property type="match status" value="1"/>
</dbReference>
<evidence type="ECO:0000256" key="6">
    <source>
        <dbReference type="ARBA" id="ARBA00037999"/>
    </source>
</evidence>
<evidence type="ECO:0000256" key="7">
    <source>
        <dbReference type="ARBA" id="ARBA00051587"/>
    </source>
</evidence>
<evidence type="ECO:0000313" key="15">
    <source>
        <dbReference type="Proteomes" id="UP000054985"/>
    </source>
</evidence>
<dbReference type="EMBL" id="UGOG01000001">
    <property type="protein sequence ID" value="STX63450.1"/>
    <property type="molecule type" value="Genomic_DNA"/>
</dbReference>
<evidence type="ECO:0000313" key="16">
    <source>
        <dbReference type="Proteomes" id="UP000254040"/>
    </source>
</evidence>
<dbReference type="Gene3D" id="3.90.1150.10">
    <property type="entry name" value="Aspartate Aminotransferase, domain 1"/>
    <property type="match status" value="1"/>
</dbReference>
<dbReference type="CDD" id="cd00616">
    <property type="entry name" value="AHBA_syn"/>
    <property type="match status" value="1"/>
</dbReference>
<evidence type="ECO:0000256" key="1">
    <source>
        <dbReference type="ARBA" id="ARBA00001933"/>
    </source>
</evidence>
<dbReference type="PANTHER" id="PTHR30244:SF34">
    <property type="entry name" value="DTDP-4-AMINO-4,6-DIDEOXYGALACTOSE TRANSAMINASE"/>
    <property type="match status" value="1"/>
</dbReference>
<comment type="cofactor">
    <cofactor evidence="1">
        <name>pyridoxal 5'-phosphate</name>
        <dbReference type="ChEBI" id="CHEBI:597326"/>
    </cofactor>
</comment>
<dbReference type="Pfam" id="PF00571">
    <property type="entry name" value="CBS"/>
    <property type="match status" value="2"/>
</dbReference>